<dbReference type="OrthoDB" id="7062407at2"/>
<keyword evidence="2" id="KW-1185">Reference proteome</keyword>
<name>A0A318EF40_9GAMM</name>
<reference evidence="1 2" key="1">
    <citation type="submission" date="2018-04" db="EMBL/GenBank/DDBJ databases">
        <title>Genomic Encyclopedia of Type Strains, Phase IV (KMG-IV): sequencing the most valuable type-strain genomes for metagenomic binning, comparative biology and taxonomic classification.</title>
        <authorList>
            <person name="Goeker M."/>
        </authorList>
    </citation>
    <scope>NUCLEOTIDE SEQUENCE [LARGE SCALE GENOMIC DNA]</scope>
    <source>
        <strain evidence="1 2">DSM 104150</strain>
    </source>
</reference>
<gene>
    <name evidence="1" type="ORF">C8D93_101469</name>
</gene>
<accession>A0A318EF40</accession>
<dbReference type="InterPro" id="IPR019639">
    <property type="entry name" value="DUF2505"/>
</dbReference>
<organism evidence="1 2">
    <name type="scientific">Sinimarinibacterium flocculans</name>
    <dbReference type="NCBI Taxonomy" id="985250"/>
    <lineage>
        <taxon>Bacteria</taxon>
        <taxon>Pseudomonadati</taxon>
        <taxon>Pseudomonadota</taxon>
        <taxon>Gammaproteobacteria</taxon>
        <taxon>Nevskiales</taxon>
        <taxon>Nevskiaceae</taxon>
        <taxon>Sinimarinibacterium</taxon>
    </lineage>
</organism>
<dbReference type="Pfam" id="PF10698">
    <property type="entry name" value="DUF2505"/>
    <property type="match status" value="1"/>
</dbReference>
<comment type="caution">
    <text evidence="1">The sequence shown here is derived from an EMBL/GenBank/DDBJ whole genome shotgun (WGS) entry which is preliminary data.</text>
</comment>
<dbReference type="RefSeq" id="WP_110263534.1">
    <property type="nucleotide sequence ID" value="NZ_CAKZQT010000007.1"/>
</dbReference>
<dbReference type="AlphaFoldDB" id="A0A318EF40"/>
<evidence type="ECO:0000313" key="1">
    <source>
        <dbReference type="EMBL" id="PXV71419.1"/>
    </source>
</evidence>
<dbReference type="EMBL" id="QICN01000001">
    <property type="protein sequence ID" value="PXV71419.1"/>
    <property type="molecule type" value="Genomic_DNA"/>
</dbReference>
<evidence type="ECO:0000313" key="2">
    <source>
        <dbReference type="Proteomes" id="UP000248330"/>
    </source>
</evidence>
<dbReference type="Proteomes" id="UP000248330">
    <property type="component" value="Unassembled WGS sequence"/>
</dbReference>
<sequence length="162" mass="18342">MKFDDKHSFNKPAATVMKMFSDRAYFERKYKDLGFTGIEVLEHEKSDKRFRIKVRYIAKNDVQVPDMLKKFMPTQITVIQEDAWDLVRMTGRLDVEIKGTPVKVSADMTLKDEGKGAANHLKWTVSSSVPLLGGKLEKLTADDIKAKAGNDVATTQKILGDY</sequence>
<proteinExistence type="predicted"/>
<protein>
    <submittedName>
        <fullName evidence="1">Uncharacterized protein DUF2505</fullName>
    </submittedName>
</protein>